<name>A0A2N7TJG7_9GAMM</name>
<dbReference type="PROSITE" id="PS51257">
    <property type="entry name" value="PROKAR_LIPOPROTEIN"/>
    <property type="match status" value="1"/>
</dbReference>
<evidence type="ECO:0000313" key="2">
    <source>
        <dbReference type="EMBL" id="PMR68341.1"/>
    </source>
</evidence>
<comment type="caution">
    <text evidence="2">The sequence shown here is derived from an EMBL/GenBank/DDBJ whole genome shotgun (WGS) entry which is preliminary data.</text>
</comment>
<evidence type="ECO:0000256" key="1">
    <source>
        <dbReference type="SAM" id="MobiDB-lite"/>
    </source>
</evidence>
<reference evidence="2 3" key="1">
    <citation type="submission" date="2018-01" db="EMBL/GenBank/DDBJ databases">
        <title>Halomonas endophytica sp. nov., isolated from storage liquid in the stems of Populus euphratica.</title>
        <authorList>
            <person name="Chen C."/>
        </authorList>
    </citation>
    <scope>NUCLEOTIDE SEQUENCE [LARGE SCALE GENOMIC DNA]</scope>
    <source>
        <strain evidence="2 3">DSM 26881</strain>
    </source>
</reference>
<feature type="region of interest" description="Disordered" evidence="1">
    <location>
        <begin position="32"/>
        <end position="123"/>
    </location>
</feature>
<feature type="compositionally biased region" description="Acidic residues" evidence="1">
    <location>
        <begin position="36"/>
        <end position="54"/>
    </location>
</feature>
<organism evidence="2 3">
    <name type="scientific">Halomonas heilongjiangensis</name>
    <dbReference type="NCBI Taxonomy" id="1387883"/>
    <lineage>
        <taxon>Bacteria</taxon>
        <taxon>Pseudomonadati</taxon>
        <taxon>Pseudomonadota</taxon>
        <taxon>Gammaproteobacteria</taxon>
        <taxon>Oceanospirillales</taxon>
        <taxon>Halomonadaceae</taxon>
        <taxon>Halomonas</taxon>
    </lineage>
</organism>
<evidence type="ECO:0000313" key="3">
    <source>
        <dbReference type="Proteomes" id="UP000235346"/>
    </source>
</evidence>
<dbReference type="OrthoDB" id="6174215at2"/>
<sequence length="123" mass="13116">MTHDKQTRIPGTGRRLAAAASIVALSLGTLTLAGCGDDDDMPPLEQDAPMEEPAQDPGMQDGAGANEEPMGSQEPIQEPMEEEPMGSDEPMEEEPMGSDEPVEEEDPMSGDEPMLGDEEEEDS</sequence>
<dbReference type="AlphaFoldDB" id="A0A2N7TJG7"/>
<accession>A0A2N7TJG7</accession>
<protein>
    <submittedName>
        <fullName evidence="2">Uncharacterized protein</fullName>
    </submittedName>
</protein>
<dbReference type="RefSeq" id="WP_102628762.1">
    <property type="nucleotide sequence ID" value="NZ_PDOH01000032.1"/>
</dbReference>
<gene>
    <name evidence="2" type="ORF">C1H66_15370</name>
</gene>
<keyword evidence="3" id="KW-1185">Reference proteome</keyword>
<dbReference type="EMBL" id="PNRE01000068">
    <property type="protein sequence ID" value="PMR68341.1"/>
    <property type="molecule type" value="Genomic_DNA"/>
</dbReference>
<dbReference type="Proteomes" id="UP000235346">
    <property type="component" value="Unassembled WGS sequence"/>
</dbReference>
<feature type="compositionally biased region" description="Acidic residues" evidence="1">
    <location>
        <begin position="79"/>
        <end position="123"/>
    </location>
</feature>
<proteinExistence type="predicted"/>